<evidence type="ECO:0000256" key="5">
    <source>
        <dbReference type="ARBA" id="ARBA00023163"/>
    </source>
</evidence>
<evidence type="ECO:0000256" key="4">
    <source>
        <dbReference type="ARBA" id="ARBA00020182"/>
    </source>
</evidence>
<evidence type="ECO:0000313" key="13">
    <source>
        <dbReference type="Proteomes" id="UP000650582"/>
    </source>
</evidence>
<dbReference type="EMBL" id="JACYCC010000036">
    <property type="protein sequence ID" value="KAF8681440.1"/>
    <property type="molecule type" value="Genomic_DNA"/>
</dbReference>
<dbReference type="OMA" id="NCKNANS"/>
<evidence type="ECO:0000259" key="9">
    <source>
        <dbReference type="SMART" id="SM01389"/>
    </source>
</evidence>
<organism evidence="10 13">
    <name type="scientific">Rhizoctonia solani</name>
    <dbReference type="NCBI Taxonomy" id="456999"/>
    <lineage>
        <taxon>Eukaryota</taxon>
        <taxon>Fungi</taxon>
        <taxon>Dikarya</taxon>
        <taxon>Basidiomycota</taxon>
        <taxon>Agaricomycotina</taxon>
        <taxon>Agaricomycetes</taxon>
        <taxon>Cantharellales</taxon>
        <taxon>Ceratobasidiaceae</taxon>
        <taxon>Rhizoctonia</taxon>
    </lineage>
</organism>
<accession>A0A8H7HBW4</accession>
<dbReference type="EMBL" id="JACYCD010000048">
    <property type="protein sequence ID" value="KAF8709376.1"/>
    <property type="molecule type" value="Genomic_DNA"/>
</dbReference>
<evidence type="ECO:0000256" key="7">
    <source>
        <dbReference type="ARBA" id="ARBA00023328"/>
    </source>
</evidence>
<feature type="domain" description="Spt4/RpoE2 zinc finger" evidence="9">
    <location>
        <begin position="13"/>
        <end position="90"/>
    </location>
</feature>
<name>A0A8H7HBW4_9AGAM</name>
<dbReference type="GO" id="GO:0000775">
    <property type="term" value="C:chromosome, centromeric region"/>
    <property type="evidence" value="ECO:0007669"/>
    <property type="project" value="UniProtKB-SubCell"/>
</dbReference>
<dbReference type="SUPFAM" id="SSF63393">
    <property type="entry name" value="RNA polymerase subunits"/>
    <property type="match status" value="1"/>
</dbReference>
<comment type="subcellular location">
    <subcellularLocation>
        <location evidence="2">Chromosome</location>
        <location evidence="2">Centromere</location>
    </subcellularLocation>
    <subcellularLocation>
        <location evidence="1">Nucleus</location>
    </subcellularLocation>
</comment>
<gene>
    <name evidence="12" type="ORF">RHS01_02169</name>
    <name evidence="11" type="ORF">RHS03_03315</name>
    <name evidence="10" type="ORF">RHS04_03666</name>
</gene>
<dbReference type="OrthoDB" id="248751at2759"/>
<keyword evidence="7" id="KW-0137">Centromere</keyword>
<evidence type="ECO:0000313" key="12">
    <source>
        <dbReference type="EMBL" id="KAF8759568.1"/>
    </source>
</evidence>
<dbReference type="EMBL" id="JACYCF010000002">
    <property type="protein sequence ID" value="KAF8759568.1"/>
    <property type="molecule type" value="Genomic_DNA"/>
</dbReference>
<proteinExistence type="inferred from homology"/>
<dbReference type="Proteomes" id="UP000650582">
    <property type="component" value="Unassembled WGS sequence"/>
</dbReference>
<dbReference type="CDD" id="cd07973">
    <property type="entry name" value="Spt4"/>
    <property type="match status" value="1"/>
</dbReference>
<evidence type="ECO:0000256" key="2">
    <source>
        <dbReference type="ARBA" id="ARBA00004584"/>
    </source>
</evidence>
<dbReference type="InterPro" id="IPR022800">
    <property type="entry name" value="Spt4/RpoE2_Znf"/>
</dbReference>
<evidence type="ECO:0000313" key="10">
    <source>
        <dbReference type="EMBL" id="KAF8681440.1"/>
    </source>
</evidence>
<reference evidence="10" key="1">
    <citation type="submission" date="2020-09" db="EMBL/GenBank/DDBJ databases">
        <title>Comparative genome analyses of four rice-infecting Rhizoctonia solani isolates reveal extensive enrichment of homogalacturonan modification genes.</title>
        <authorList>
            <person name="Lee D.-Y."/>
            <person name="Jeon J."/>
            <person name="Kim K.-T."/>
            <person name="Cheong K."/>
            <person name="Song H."/>
            <person name="Choi G."/>
            <person name="Ko J."/>
            <person name="Opiyo S.O."/>
            <person name="Zuo S."/>
            <person name="Madhav S."/>
            <person name="Lee Y.-H."/>
            <person name="Wang G.-L."/>
        </authorList>
    </citation>
    <scope>NUCLEOTIDE SEQUENCE</scope>
    <source>
        <strain evidence="12">AG1-IA B2</strain>
        <strain evidence="11">AG1-IA WGL</strain>
        <strain evidence="10">AG1-IA YN-7</strain>
    </source>
</reference>
<dbReference type="GO" id="GO:0006355">
    <property type="term" value="P:regulation of DNA-templated transcription"/>
    <property type="evidence" value="ECO:0007669"/>
    <property type="project" value="InterPro"/>
</dbReference>
<dbReference type="InterPro" id="IPR038510">
    <property type="entry name" value="Spt4_sf"/>
</dbReference>
<keyword evidence="10" id="KW-0648">Protein biosynthesis</keyword>
<evidence type="ECO:0000256" key="6">
    <source>
        <dbReference type="ARBA" id="ARBA00023242"/>
    </source>
</evidence>
<dbReference type="GO" id="GO:0000993">
    <property type="term" value="F:RNA polymerase II complex binding"/>
    <property type="evidence" value="ECO:0007669"/>
    <property type="project" value="TreeGrafter"/>
</dbReference>
<sequence length="133" mass="14782">MSTIPSGAKARNLRACLLCSIIQTAQDFKRVGCPNCDEILQLKGSSENVQHRTSATFDGVIALMNPEDSWVGRWQRVHKYVKGMYAVRVSGRVPEDVIDDLHSRGITYRPRDQLESTNTVAPVQHVVADLTTS</sequence>
<dbReference type="Pfam" id="PF06093">
    <property type="entry name" value="Spt4"/>
    <property type="match status" value="1"/>
</dbReference>
<dbReference type="InterPro" id="IPR009287">
    <property type="entry name" value="Spt4"/>
</dbReference>
<dbReference type="Proteomes" id="UP000614334">
    <property type="component" value="Unassembled WGS sequence"/>
</dbReference>
<dbReference type="PANTHER" id="PTHR12882:SF1">
    <property type="entry name" value="TRANSCRIPTION ELONGATION FACTOR SPT4"/>
    <property type="match status" value="1"/>
</dbReference>
<dbReference type="PANTHER" id="PTHR12882">
    <property type="entry name" value="SUPPRESSOR OF TY 4"/>
    <property type="match status" value="1"/>
</dbReference>
<evidence type="ECO:0000313" key="11">
    <source>
        <dbReference type="EMBL" id="KAF8709376.1"/>
    </source>
</evidence>
<dbReference type="Proteomes" id="UP000602905">
    <property type="component" value="Unassembled WGS sequence"/>
</dbReference>
<dbReference type="AlphaFoldDB" id="A0A8H7HBW4"/>
<dbReference type="Gene3D" id="3.30.40.210">
    <property type="match status" value="1"/>
</dbReference>
<comment type="similarity">
    <text evidence="3">Belongs to the SPT4 family.</text>
</comment>
<evidence type="ECO:0000256" key="8">
    <source>
        <dbReference type="ARBA" id="ARBA00029869"/>
    </source>
</evidence>
<keyword evidence="5" id="KW-0804">Transcription</keyword>
<dbReference type="SMART" id="SM01389">
    <property type="entry name" value="Spt4"/>
    <property type="match status" value="1"/>
</dbReference>
<evidence type="ECO:0000256" key="3">
    <source>
        <dbReference type="ARBA" id="ARBA00010464"/>
    </source>
</evidence>
<keyword evidence="10" id="KW-0251">Elongation factor</keyword>
<keyword evidence="6" id="KW-0539">Nucleus</keyword>
<protein>
    <recommendedName>
        <fullName evidence="4">Transcription elongation factor SPT4</fullName>
    </recommendedName>
    <alternativeName>
        <fullName evidence="8">Chromatin elongation factor SPT4</fullName>
    </alternativeName>
</protein>
<comment type="caution">
    <text evidence="10">The sequence shown here is derived from an EMBL/GenBank/DDBJ whole genome shotgun (WGS) entry which is preliminary data.</text>
</comment>
<dbReference type="InterPro" id="IPR029040">
    <property type="entry name" value="RPABC4/Spt4"/>
</dbReference>
<dbReference type="GO" id="GO:0008270">
    <property type="term" value="F:zinc ion binding"/>
    <property type="evidence" value="ECO:0007669"/>
    <property type="project" value="InterPro"/>
</dbReference>
<dbReference type="GO" id="GO:0032044">
    <property type="term" value="C:DSIF complex"/>
    <property type="evidence" value="ECO:0007669"/>
    <property type="project" value="TreeGrafter"/>
</dbReference>
<dbReference type="GO" id="GO:0140673">
    <property type="term" value="P:transcription elongation-coupled chromatin remodeling"/>
    <property type="evidence" value="ECO:0007669"/>
    <property type="project" value="InterPro"/>
</dbReference>
<dbReference type="GO" id="GO:0003746">
    <property type="term" value="F:translation elongation factor activity"/>
    <property type="evidence" value="ECO:0007669"/>
    <property type="project" value="UniProtKB-KW"/>
</dbReference>
<evidence type="ECO:0000256" key="1">
    <source>
        <dbReference type="ARBA" id="ARBA00004123"/>
    </source>
</evidence>